<dbReference type="InParanoid" id="U5DBZ7"/>
<comment type="caution">
    <text evidence="6">The sequence shown here is derived from an EMBL/GenBank/DDBJ whole genome shotgun (WGS) entry which is preliminary data.</text>
</comment>
<dbReference type="Gene3D" id="1.20.120.290">
    <property type="entry name" value="Oxygen-evolving enhancer protein 3 (PsbQ), four-helix up-down bundle"/>
    <property type="match status" value="1"/>
</dbReference>
<dbReference type="InterPro" id="IPR048563">
    <property type="entry name" value="CYP38_PsbQ-like"/>
</dbReference>
<dbReference type="Pfam" id="PF00160">
    <property type="entry name" value="Pro_isomerase"/>
    <property type="match status" value="1"/>
</dbReference>
<dbReference type="CDD" id="cd01924">
    <property type="entry name" value="cyclophilin_TLP40_like"/>
    <property type="match status" value="1"/>
</dbReference>
<evidence type="ECO:0000256" key="2">
    <source>
        <dbReference type="ARBA" id="ARBA00023078"/>
    </source>
</evidence>
<dbReference type="Proteomes" id="UP000016960">
    <property type="component" value="Unassembled WGS sequence"/>
</dbReference>
<protein>
    <recommendedName>
        <fullName evidence="1">peptidylprolyl isomerase</fullName>
        <ecNumber evidence="1">5.2.1.8</ecNumber>
    </recommendedName>
</protein>
<dbReference type="EMBL" id="ASSJ01000035">
    <property type="protein sequence ID" value="ERN42053.1"/>
    <property type="molecule type" value="Genomic_DNA"/>
</dbReference>
<gene>
    <name evidence="6" type="ORF">KR51_00013880</name>
</gene>
<accession>U5DBZ7</accession>
<name>U5DBZ7_9CHRO</name>
<dbReference type="Pfam" id="PF21329">
    <property type="entry name" value="CYP38_PsbQ-like"/>
    <property type="match status" value="1"/>
</dbReference>
<evidence type="ECO:0000256" key="1">
    <source>
        <dbReference type="ARBA" id="ARBA00013194"/>
    </source>
</evidence>
<keyword evidence="7" id="KW-1185">Reference proteome</keyword>
<keyword evidence="2" id="KW-0793">Thylakoid</keyword>
<proteinExistence type="predicted"/>
<dbReference type="RefSeq" id="WP_022605962.1">
    <property type="nucleotide sequence ID" value="NZ_ASSJ01000035.1"/>
</dbReference>
<sequence>MTKPAKQSGTAAPTWRWLQTGALALVLALLSVGLSGAWWNSGGDASEPAPPARASILPEGDAITDPTALLRYALPIDNQPTRRLQKSIEDISTQLRSRRWSPVRRDIKTASVTLSTHLDDILADIPAERRPEAEAALADIRTALIALGDAAEVKDKEQIWTQRRIILNRLDVVEEAMVQGFPFEIPAVYANLPRLKGRAVVDVETTQGTLTIVVDGYNAPITAGNFVDLVDRGFYDGLPVIRSDDFVVQTGDPVGPEDGFIDPETGTYRAVPLEVRARGDAEPLYGITFEEAGLYLDPPVLPFSSFGAVALARPNAEPDGGSSQFFFFKYDSELTPPGFNVMDGRYAVFGYVVDGSEILSALTTDDKVLSARTVSGLENLVRPTA</sequence>
<evidence type="ECO:0000256" key="4">
    <source>
        <dbReference type="ARBA" id="ARBA00023235"/>
    </source>
</evidence>
<keyword evidence="4 6" id="KW-0413">Isomerase</keyword>
<dbReference type="OrthoDB" id="9796864at2"/>
<dbReference type="InterPro" id="IPR044665">
    <property type="entry name" value="E_coli_cyclophilin_A-like"/>
</dbReference>
<dbReference type="PATRIC" id="fig|582515.4.peg.1552"/>
<evidence type="ECO:0000313" key="7">
    <source>
        <dbReference type="Proteomes" id="UP000016960"/>
    </source>
</evidence>
<evidence type="ECO:0000256" key="3">
    <source>
        <dbReference type="ARBA" id="ARBA00023110"/>
    </source>
</evidence>
<dbReference type="InterPro" id="IPR029000">
    <property type="entry name" value="Cyclophilin-like_dom_sf"/>
</dbReference>
<evidence type="ECO:0000313" key="6">
    <source>
        <dbReference type="EMBL" id="ERN42053.1"/>
    </source>
</evidence>
<organism evidence="6 7">
    <name type="scientific">Rubidibacter lacunae KORDI 51-2</name>
    <dbReference type="NCBI Taxonomy" id="582515"/>
    <lineage>
        <taxon>Bacteria</taxon>
        <taxon>Bacillati</taxon>
        <taxon>Cyanobacteriota</taxon>
        <taxon>Cyanophyceae</taxon>
        <taxon>Oscillatoriophycideae</taxon>
        <taxon>Chroococcales</taxon>
        <taxon>Aphanothecaceae</taxon>
        <taxon>Rubidibacter</taxon>
    </lineage>
</organism>
<dbReference type="Gene3D" id="2.40.100.10">
    <property type="entry name" value="Cyclophilin-like"/>
    <property type="match status" value="1"/>
</dbReference>
<dbReference type="InterPro" id="IPR002130">
    <property type="entry name" value="Cyclophilin-type_PPIase_dom"/>
</dbReference>
<feature type="domain" description="PPIase cyclophilin-type" evidence="5">
    <location>
        <begin position="208"/>
        <end position="385"/>
    </location>
</feature>
<dbReference type="AlphaFoldDB" id="U5DBZ7"/>
<dbReference type="InterPro" id="IPR023222">
    <property type="entry name" value="PsbQ-like_dom_sf"/>
</dbReference>
<dbReference type="SUPFAM" id="SSF50891">
    <property type="entry name" value="Cyclophilin-like"/>
    <property type="match status" value="1"/>
</dbReference>
<dbReference type="PANTHER" id="PTHR43246">
    <property type="entry name" value="PEPTIDYL-PROLYL CIS-TRANS ISOMERASE CYP38, CHLOROPLASTIC"/>
    <property type="match status" value="1"/>
</dbReference>
<keyword evidence="3" id="KW-0697">Rotamase</keyword>
<dbReference type="eggNOG" id="COG0652">
    <property type="taxonomic scope" value="Bacteria"/>
</dbReference>
<dbReference type="EC" id="5.2.1.8" evidence="1"/>
<evidence type="ECO:0000259" key="5">
    <source>
        <dbReference type="PROSITE" id="PS50072"/>
    </source>
</evidence>
<dbReference type="STRING" id="582515.KR51_00013880"/>
<dbReference type="GO" id="GO:0003755">
    <property type="term" value="F:peptidyl-prolyl cis-trans isomerase activity"/>
    <property type="evidence" value="ECO:0007669"/>
    <property type="project" value="UniProtKB-KW"/>
</dbReference>
<reference evidence="6 7" key="1">
    <citation type="submission" date="2013-05" db="EMBL/GenBank/DDBJ databases">
        <title>Draft genome sequence of Rubidibacter lacunae KORDI 51-2.</title>
        <authorList>
            <person name="Choi D.H."/>
            <person name="Noh J.H."/>
            <person name="Kwon K.-K."/>
            <person name="Lee J.-H."/>
            <person name="Ryu J.-Y."/>
        </authorList>
    </citation>
    <scope>NUCLEOTIDE SEQUENCE [LARGE SCALE GENOMIC DNA]</scope>
    <source>
        <strain evidence="6 7">KORDI 51-2</strain>
    </source>
</reference>
<dbReference type="PROSITE" id="PS50072">
    <property type="entry name" value="CSA_PPIASE_2"/>
    <property type="match status" value="1"/>
</dbReference>
<dbReference type="SUPFAM" id="SSF101112">
    <property type="entry name" value="Oxygen-evolving enhancer protein 3"/>
    <property type="match status" value="1"/>
</dbReference>